<organism evidence="9 10">
    <name type="scientific">Brytella acorum</name>
    <dbReference type="NCBI Taxonomy" id="2959299"/>
    <lineage>
        <taxon>Bacteria</taxon>
        <taxon>Pseudomonadati</taxon>
        <taxon>Pseudomonadota</taxon>
        <taxon>Alphaproteobacteria</taxon>
        <taxon>Acetobacterales</taxon>
        <taxon>Acetobacteraceae</taxon>
        <taxon>Brytella</taxon>
    </lineage>
</organism>
<comment type="caution">
    <text evidence="9">The sequence shown here is derived from an EMBL/GenBank/DDBJ whole genome shotgun (WGS) entry which is preliminary data.</text>
</comment>
<dbReference type="Proteomes" id="UP001176960">
    <property type="component" value="Unassembled WGS sequence"/>
</dbReference>
<keyword evidence="8" id="KW-0732">Signal</keyword>
<feature type="chain" id="PRO_5041312164" evidence="8">
    <location>
        <begin position="22"/>
        <end position="466"/>
    </location>
</feature>
<dbReference type="EMBL" id="CATKSH010000006">
    <property type="protein sequence ID" value="CAI9120493.1"/>
    <property type="molecule type" value="Genomic_DNA"/>
</dbReference>
<dbReference type="GO" id="GO:0009279">
    <property type="term" value="C:cell outer membrane"/>
    <property type="evidence" value="ECO:0007669"/>
    <property type="project" value="UniProtKB-SubCell"/>
</dbReference>
<comment type="similarity">
    <text evidence="2">Belongs to the outer membrane factor (OMF) (TC 1.B.17) family.</text>
</comment>
<keyword evidence="7" id="KW-0998">Cell outer membrane</keyword>
<evidence type="ECO:0000256" key="3">
    <source>
        <dbReference type="ARBA" id="ARBA00022448"/>
    </source>
</evidence>
<protein>
    <submittedName>
        <fullName evidence="9">TolC family outer membrane protein</fullName>
    </submittedName>
</protein>
<keyword evidence="5" id="KW-0812">Transmembrane</keyword>
<evidence type="ECO:0000256" key="2">
    <source>
        <dbReference type="ARBA" id="ARBA00007613"/>
    </source>
</evidence>
<dbReference type="GO" id="GO:1990281">
    <property type="term" value="C:efflux pump complex"/>
    <property type="evidence" value="ECO:0007669"/>
    <property type="project" value="TreeGrafter"/>
</dbReference>
<evidence type="ECO:0000313" key="10">
    <source>
        <dbReference type="Proteomes" id="UP001176960"/>
    </source>
</evidence>
<evidence type="ECO:0000256" key="7">
    <source>
        <dbReference type="ARBA" id="ARBA00023237"/>
    </source>
</evidence>
<comment type="subcellular location">
    <subcellularLocation>
        <location evidence="1">Cell outer membrane</location>
    </subcellularLocation>
</comment>
<sequence>MKTAILFAALAVAAMPGSTSAQSLQEALALAYSKNPTLLGEQANQRAVTENSAQARSAWRPTISMNMDANYQQGPYSSAYGLGSVTSNSAEGYLYAKQTLYSFGHTANTVRAADARSRAEGHALRLTEAQVFTQAITAYMDVLRDRYILDVRKADLGMLAEQVKITTSRYNLGGIPSEQVTRTDVEQAETRRRSAEVALAQARATLAASVATFQAVIGTEPRNLVMPTGLPGLPASINEAVGMASAMSPQLEQMRETKAATEADIDTARSQWGPQIQVQGTFGTIGPASPFHGSQYGEQLAGTVSLVQPLYNGDLYNSQIRQAREKDELARQNVELARRTAIQAVTTNWRAVENGKQEISAGEAQVRSGQTTLKGYQLEYGYGLRSTTDVLYADQNLRSAQVDLAASRHDTIVAEAQLLAAIGGLQVQKILPTVHHYDANARLTRAQTRGWEPLQAPVSALDRLGW</sequence>
<dbReference type="InterPro" id="IPR003423">
    <property type="entry name" value="OMP_efflux"/>
</dbReference>
<accession>A0AA35XW61</accession>
<feature type="signal peptide" evidence="8">
    <location>
        <begin position="1"/>
        <end position="21"/>
    </location>
</feature>
<gene>
    <name evidence="9" type="ORF">LMG32879_001326</name>
</gene>
<name>A0AA35XW61_9PROT</name>
<evidence type="ECO:0000256" key="6">
    <source>
        <dbReference type="ARBA" id="ARBA00023136"/>
    </source>
</evidence>
<evidence type="ECO:0000256" key="8">
    <source>
        <dbReference type="SAM" id="SignalP"/>
    </source>
</evidence>
<dbReference type="SUPFAM" id="SSF56954">
    <property type="entry name" value="Outer membrane efflux proteins (OEP)"/>
    <property type="match status" value="1"/>
</dbReference>
<dbReference type="GO" id="GO:0015288">
    <property type="term" value="F:porin activity"/>
    <property type="evidence" value="ECO:0007669"/>
    <property type="project" value="TreeGrafter"/>
</dbReference>
<keyword evidence="6" id="KW-0472">Membrane</keyword>
<proteinExistence type="inferred from homology"/>
<dbReference type="GO" id="GO:0015562">
    <property type="term" value="F:efflux transmembrane transporter activity"/>
    <property type="evidence" value="ECO:0007669"/>
    <property type="project" value="InterPro"/>
</dbReference>
<evidence type="ECO:0000256" key="5">
    <source>
        <dbReference type="ARBA" id="ARBA00022692"/>
    </source>
</evidence>
<dbReference type="InterPro" id="IPR010130">
    <property type="entry name" value="T1SS_OMP_TolC"/>
</dbReference>
<dbReference type="Pfam" id="PF02321">
    <property type="entry name" value="OEP"/>
    <property type="match status" value="2"/>
</dbReference>
<evidence type="ECO:0000256" key="4">
    <source>
        <dbReference type="ARBA" id="ARBA00022452"/>
    </source>
</evidence>
<evidence type="ECO:0000313" key="9">
    <source>
        <dbReference type="EMBL" id="CAI9120493.1"/>
    </source>
</evidence>
<dbReference type="NCBIfam" id="TIGR01844">
    <property type="entry name" value="type_I_sec_TolC"/>
    <property type="match status" value="1"/>
</dbReference>
<keyword evidence="4" id="KW-1134">Transmembrane beta strand</keyword>
<evidence type="ECO:0000256" key="1">
    <source>
        <dbReference type="ARBA" id="ARBA00004442"/>
    </source>
</evidence>
<dbReference type="AlphaFoldDB" id="A0AA35XW61"/>
<keyword evidence="10" id="KW-1185">Reference proteome</keyword>
<reference evidence="9" key="1">
    <citation type="submission" date="2023-03" db="EMBL/GenBank/DDBJ databases">
        <authorList>
            <person name="Cleenwerck I."/>
        </authorList>
    </citation>
    <scope>NUCLEOTIDE SEQUENCE</scope>
    <source>
        <strain evidence="9">LMG 32879</strain>
    </source>
</reference>
<dbReference type="Gene3D" id="1.20.1600.10">
    <property type="entry name" value="Outer membrane efflux proteins (OEP)"/>
    <property type="match status" value="1"/>
</dbReference>
<keyword evidence="3" id="KW-0813">Transport</keyword>
<dbReference type="InterPro" id="IPR051906">
    <property type="entry name" value="TolC-like"/>
</dbReference>
<dbReference type="PANTHER" id="PTHR30026">
    <property type="entry name" value="OUTER MEMBRANE PROTEIN TOLC"/>
    <property type="match status" value="1"/>
</dbReference>
<dbReference type="RefSeq" id="WP_289840590.1">
    <property type="nucleotide sequence ID" value="NZ_CATKSH010000006.1"/>
</dbReference>
<dbReference type="PANTHER" id="PTHR30026:SF22">
    <property type="entry name" value="OUTER MEMBRANE EFFLUX PROTEIN"/>
    <property type="match status" value="1"/>
</dbReference>